<sequence>MSTHRITLGMVALALCLHAPAALSGPGHDHGEEAAPQATGPAAPRFAATSELFELVGVLDGDLLTLYLDHADSNAPVENAELEFELGPDTLTVEPVAPGTFGVHLPAEPAEGEYAVVATVITADAADVLVGTLDVHHADEAATDEHDHAEQWLPWAIAGGALLALLAALLRGGRGREVRA</sequence>
<proteinExistence type="predicted"/>
<reference evidence="3 4" key="1">
    <citation type="submission" date="2018-01" db="EMBL/GenBank/DDBJ databases">
        <authorList>
            <person name="Fu G.-Y."/>
        </authorList>
    </citation>
    <scope>NUCLEOTIDE SEQUENCE [LARGE SCALE GENOMIC DNA]</scope>
    <source>
        <strain evidence="3 4">SY39</strain>
    </source>
</reference>
<evidence type="ECO:0000256" key="2">
    <source>
        <dbReference type="SAM" id="SignalP"/>
    </source>
</evidence>
<evidence type="ECO:0000313" key="3">
    <source>
        <dbReference type="EMBL" id="AUN94151.1"/>
    </source>
</evidence>
<gene>
    <name evidence="3" type="ORF">C0099_03855</name>
</gene>
<feature type="transmembrane region" description="Helical" evidence="1">
    <location>
        <begin position="152"/>
        <end position="170"/>
    </location>
</feature>
<organism evidence="3 4">
    <name type="scientific">Pseudazoarcus pumilus</name>
    <dbReference type="NCBI Taxonomy" id="2067960"/>
    <lineage>
        <taxon>Bacteria</taxon>
        <taxon>Pseudomonadati</taxon>
        <taxon>Pseudomonadota</taxon>
        <taxon>Betaproteobacteria</taxon>
        <taxon>Rhodocyclales</taxon>
        <taxon>Zoogloeaceae</taxon>
        <taxon>Pseudazoarcus</taxon>
    </lineage>
</organism>
<feature type="signal peptide" evidence="2">
    <location>
        <begin position="1"/>
        <end position="24"/>
    </location>
</feature>
<keyword evidence="2" id="KW-0732">Signal</keyword>
<protein>
    <submittedName>
        <fullName evidence="3">Uncharacterized protein</fullName>
    </submittedName>
</protein>
<dbReference type="Proteomes" id="UP000242205">
    <property type="component" value="Chromosome"/>
</dbReference>
<dbReference type="KEGG" id="atw:C0099_03855"/>
<dbReference type="RefSeq" id="WP_102246223.1">
    <property type="nucleotide sequence ID" value="NZ_CP025682.1"/>
</dbReference>
<evidence type="ECO:0000256" key="1">
    <source>
        <dbReference type="SAM" id="Phobius"/>
    </source>
</evidence>
<evidence type="ECO:0000313" key="4">
    <source>
        <dbReference type="Proteomes" id="UP000242205"/>
    </source>
</evidence>
<accession>A0A2I6S4G7</accession>
<feature type="chain" id="PRO_5014341698" evidence="2">
    <location>
        <begin position="25"/>
        <end position="180"/>
    </location>
</feature>
<name>A0A2I6S4G7_9RHOO</name>
<keyword evidence="1" id="KW-1133">Transmembrane helix</keyword>
<dbReference type="EMBL" id="CP025682">
    <property type="protein sequence ID" value="AUN94151.1"/>
    <property type="molecule type" value="Genomic_DNA"/>
</dbReference>
<keyword evidence="1" id="KW-0472">Membrane</keyword>
<keyword evidence="1" id="KW-0812">Transmembrane</keyword>
<dbReference type="AlphaFoldDB" id="A0A2I6S4G7"/>
<keyword evidence="4" id="KW-1185">Reference proteome</keyword>
<dbReference type="OrthoDB" id="6881973at2"/>